<reference evidence="2" key="1">
    <citation type="submission" date="2018-05" db="EMBL/GenBank/DDBJ databases">
        <authorList>
            <person name="Lanie J.A."/>
            <person name="Ng W.-L."/>
            <person name="Kazmierczak K.M."/>
            <person name="Andrzejewski T.M."/>
            <person name="Davidsen T.M."/>
            <person name="Wayne K.J."/>
            <person name="Tettelin H."/>
            <person name="Glass J.I."/>
            <person name="Rusch D."/>
            <person name="Podicherti R."/>
            <person name="Tsui H.-C.T."/>
            <person name="Winkler M.E."/>
        </authorList>
    </citation>
    <scope>NUCLEOTIDE SEQUENCE</scope>
</reference>
<protein>
    <recommendedName>
        <fullName evidence="1">HTH marR-type domain-containing protein</fullName>
    </recommendedName>
</protein>
<evidence type="ECO:0000313" key="2">
    <source>
        <dbReference type="EMBL" id="SVA71522.1"/>
    </source>
</evidence>
<dbReference type="SMART" id="SM00347">
    <property type="entry name" value="HTH_MARR"/>
    <property type="match status" value="1"/>
</dbReference>
<sequence>MAADPHARGVVAARAAARLARFVTVGLAETDLSLPQYRLLAFLDDGGTAHADLAQLLTVSSPSVTALVDGLVARDYVERRKDPEDGRRIDFLLTSDGHDALEAADNAVVACLTELGTHLGEEEAETAVRGLELADEAIRRHREAGGR</sequence>
<dbReference type="GO" id="GO:0003700">
    <property type="term" value="F:DNA-binding transcription factor activity"/>
    <property type="evidence" value="ECO:0007669"/>
    <property type="project" value="InterPro"/>
</dbReference>
<evidence type="ECO:0000259" key="1">
    <source>
        <dbReference type="PROSITE" id="PS50995"/>
    </source>
</evidence>
<dbReference type="Gene3D" id="1.10.10.10">
    <property type="entry name" value="Winged helix-like DNA-binding domain superfamily/Winged helix DNA-binding domain"/>
    <property type="match status" value="1"/>
</dbReference>
<dbReference type="PANTHER" id="PTHR33164:SF103">
    <property type="entry name" value="REGULATORY PROTEIN MARR"/>
    <property type="match status" value="1"/>
</dbReference>
<dbReference type="PANTHER" id="PTHR33164">
    <property type="entry name" value="TRANSCRIPTIONAL REGULATOR, MARR FAMILY"/>
    <property type="match status" value="1"/>
</dbReference>
<dbReference type="EMBL" id="UINC01017296">
    <property type="protein sequence ID" value="SVA71522.1"/>
    <property type="molecule type" value="Genomic_DNA"/>
</dbReference>
<dbReference type="InterPro" id="IPR039422">
    <property type="entry name" value="MarR/SlyA-like"/>
</dbReference>
<dbReference type="PROSITE" id="PS50995">
    <property type="entry name" value="HTH_MARR_2"/>
    <property type="match status" value="1"/>
</dbReference>
<proteinExistence type="predicted"/>
<dbReference type="InterPro" id="IPR000835">
    <property type="entry name" value="HTH_MarR-typ"/>
</dbReference>
<gene>
    <name evidence="2" type="ORF">METZ01_LOCUS124376</name>
</gene>
<dbReference type="Pfam" id="PF12802">
    <property type="entry name" value="MarR_2"/>
    <property type="match status" value="1"/>
</dbReference>
<name>A0A381Y4F2_9ZZZZ</name>
<organism evidence="2">
    <name type="scientific">marine metagenome</name>
    <dbReference type="NCBI Taxonomy" id="408172"/>
    <lineage>
        <taxon>unclassified sequences</taxon>
        <taxon>metagenomes</taxon>
        <taxon>ecological metagenomes</taxon>
    </lineage>
</organism>
<dbReference type="GO" id="GO:0006950">
    <property type="term" value="P:response to stress"/>
    <property type="evidence" value="ECO:0007669"/>
    <property type="project" value="TreeGrafter"/>
</dbReference>
<dbReference type="InterPro" id="IPR036388">
    <property type="entry name" value="WH-like_DNA-bd_sf"/>
</dbReference>
<dbReference type="InterPro" id="IPR036390">
    <property type="entry name" value="WH_DNA-bd_sf"/>
</dbReference>
<feature type="domain" description="HTH marR-type" evidence="1">
    <location>
        <begin position="1"/>
        <end position="136"/>
    </location>
</feature>
<dbReference type="SUPFAM" id="SSF46785">
    <property type="entry name" value="Winged helix' DNA-binding domain"/>
    <property type="match status" value="1"/>
</dbReference>
<accession>A0A381Y4F2</accession>
<dbReference type="AlphaFoldDB" id="A0A381Y4F2"/>